<dbReference type="SFLD" id="SFLDS00003">
    <property type="entry name" value="Haloacid_Dehalogenase"/>
    <property type="match status" value="1"/>
</dbReference>
<gene>
    <name evidence="1" type="ORF">HF526_00415</name>
</gene>
<dbReference type="EMBL" id="JAAXLA010000001">
    <property type="protein sequence ID" value="NMH95795.1"/>
    <property type="molecule type" value="Genomic_DNA"/>
</dbReference>
<comment type="caution">
    <text evidence="1">The sequence shown here is derived from an EMBL/GenBank/DDBJ whole genome shotgun (WGS) entry which is preliminary data.</text>
</comment>
<accession>A0ABX1S2L2</accession>
<protein>
    <submittedName>
        <fullName evidence="1">HAD-IA family hydrolase</fullName>
    </submittedName>
</protein>
<dbReference type="Proteomes" id="UP000820669">
    <property type="component" value="Unassembled WGS sequence"/>
</dbReference>
<dbReference type="SUPFAM" id="SSF56784">
    <property type="entry name" value="HAD-like"/>
    <property type="match status" value="1"/>
</dbReference>
<dbReference type="NCBIfam" id="TIGR01509">
    <property type="entry name" value="HAD-SF-IA-v3"/>
    <property type="match status" value="1"/>
</dbReference>
<dbReference type="InterPro" id="IPR052898">
    <property type="entry name" value="ACAD10-like"/>
</dbReference>
<evidence type="ECO:0000313" key="2">
    <source>
        <dbReference type="Proteomes" id="UP000820669"/>
    </source>
</evidence>
<keyword evidence="2" id="KW-1185">Reference proteome</keyword>
<dbReference type="InterPro" id="IPR006439">
    <property type="entry name" value="HAD-SF_hydro_IA"/>
</dbReference>
<dbReference type="PANTHER" id="PTHR47829">
    <property type="entry name" value="HYDROLASE, PUTATIVE (AFU_ORTHOLOGUE AFUA_1G12880)-RELATED"/>
    <property type="match status" value="1"/>
</dbReference>
<dbReference type="InterPro" id="IPR036412">
    <property type="entry name" value="HAD-like_sf"/>
</dbReference>
<proteinExistence type="predicted"/>
<sequence>MRRALLLDLGGTVFRSGSEMMGIYGEHEPAVRSVVARRGPLGPEPDELWEAMLREEITERGYWARRCDEIGAALGRDWTMQEFMATLYSLPGEPMMRPEAAALIADAQAAGVRIGALTNDLKAFHGDASMSRDPFIGQLDVLVDGSVTGILKPDPRAYALAVEAMGRPPSEIVFVDDMPWNVAGAEKAGMIALQLDLAHPERVFELVREELELDREAA</sequence>
<keyword evidence="1" id="KW-0378">Hydrolase</keyword>
<dbReference type="InterPro" id="IPR023214">
    <property type="entry name" value="HAD_sf"/>
</dbReference>
<name>A0ABX1S2L2_9PSEU</name>
<dbReference type="Pfam" id="PF00702">
    <property type="entry name" value="Hydrolase"/>
    <property type="match status" value="1"/>
</dbReference>
<dbReference type="RefSeq" id="WP_169379170.1">
    <property type="nucleotide sequence ID" value="NZ_JAAXLA010000001.1"/>
</dbReference>
<dbReference type="Gene3D" id="3.40.50.1000">
    <property type="entry name" value="HAD superfamily/HAD-like"/>
    <property type="match status" value="1"/>
</dbReference>
<dbReference type="GO" id="GO:0016787">
    <property type="term" value="F:hydrolase activity"/>
    <property type="evidence" value="ECO:0007669"/>
    <property type="project" value="UniProtKB-KW"/>
</dbReference>
<reference evidence="1 2" key="1">
    <citation type="submission" date="2020-04" db="EMBL/GenBank/DDBJ databases">
        <authorList>
            <person name="Klaysubun C."/>
            <person name="Duangmal K."/>
            <person name="Lipun K."/>
        </authorList>
    </citation>
    <scope>NUCLEOTIDE SEQUENCE [LARGE SCALE GENOMIC DNA]</scope>
    <source>
        <strain evidence="1 2">K10HN5</strain>
    </source>
</reference>
<dbReference type="PANTHER" id="PTHR47829:SF1">
    <property type="entry name" value="HAD FAMILY PHOSPHATASE"/>
    <property type="match status" value="1"/>
</dbReference>
<dbReference type="PRINTS" id="PR00413">
    <property type="entry name" value="HADHALOGNASE"/>
</dbReference>
<evidence type="ECO:0000313" key="1">
    <source>
        <dbReference type="EMBL" id="NMH95795.1"/>
    </source>
</evidence>
<organism evidence="1 2">
    <name type="scientific">Pseudonocardia acidicola</name>
    <dbReference type="NCBI Taxonomy" id="2724939"/>
    <lineage>
        <taxon>Bacteria</taxon>
        <taxon>Bacillati</taxon>
        <taxon>Actinomycetota</taxon>
        <taxon>Actinomycetes</taxon>
        <taxon>Pseudonocardiales</taxon>
        <taxon>Pseudonocardiaceae</taxon>
        <taxon>Pseudonocardia</taxon>
    </lineage>
</organism>
<dbReference type="SFLD" id="SFLDG01129">
    <property type="entry name" value="C1.5:_HAD__Beta-PGM__Phosphata"/>
    <property type="match status" value="1"/>
</dbReference>